<name>A0AAD6TAM8_9AGAR</name>
<evidence type="ECO:0000313" key="1">
    <source>
        <dbReference type="EMBL" id="KAJ7042150.1"/>
    </source>
</evidence>
<comment type="caution">
    <text evidence="1">The sequence shown here is derived from an EMBL/GenBank/DDBJ whole genome shotgun (WGS) entry which is preliminary data.</text>
</comment>
<evidence type="ECO:0000313" key="2">
    <source>
        <dbReference type="Proteomes" id="UP001218188"/>
    </source>
</evidence>
<accession>A0AAD6TAM8</accession>
<protein>
    <submittedName>
        <fullName evidence="1">Uncharacterized protein</fullName>
    </submittedName>
</protein>
<gene>
    <name evidence="1" type="ORF">C8F04DRAFT_1176327</name>
</gene>
<keyword evidence="2" id="KW-1185">Reference proteome</keyword>
<organism evidence="1 2">
    <name type="scientific">Mycena alexandri</name>
    <dbReference type="NCBI Taxonomy" id="1745969"/>
    <lineage>
        <taxon>Eukaryota</taxon>
        <taxon>Fungi</taxon>
        <taxon>Dikarya</taxon>
        <taxon>Basidiomycota</taxon>
        <taxon>Agaricomycotina</taxon>
        <taxon>Agaricomycetes</taxon>
        <taxon>Agaricomycetidae</taxon>
        <taxon>Agaricales</taxon>
        <taxon>Marasmiineae</taxon>
        <taxon>Mycenaceae</taxon>
        <taxon>Mycena</taxon>
    </lineage>
</organism>
<dbReference type="EMBL" id="JARJCM010000013">
    <property type="protein sequence ID" value="KAJ7042150.1"/>
    <property type="molecule type" value="Genomic_DNA"/>
</dbReference>
<proteinExistence type="predicted"/>
<dbReference type="Proteomes" id="UP001218188">
    <property type="component" value="Unassembled WGS sequence"/>
</dbReference>
<dbReference type="AlphaFoldDB" id="A0AAD6TAM8"/>
<sequence length="176" mass="19839">MNREETHLFCHRKWLLKTLCVCHSFLGKTVPIGVREQQEVPERIQCWQATAKYSHSLCTRPLFGDIKESQSELRLLAVVFCTVLGAVTSVTLDRISPKGLNKRASEPKDRIMHTSTSFIELAITIDSRAITFECLEPQVLFRASPSTWIQSRDVLAGASALAIALAKSQSDMRHRE</sequence>
<reference evidence="1" key="1">
    <citation type="submission" date="2023-03" db="EMBL/GenBank/DDBJ databases">
        <title>Massive genome expansion in bonnet fungi (Mycena s.s.) driven by repeated elements and novel gene families across ecological guilds.</title>
        <authorList>
            <consortium name="Lawrence Berkeley National Laboratory"/>
            <person name="Harder C.B."/>
            <person name="Miyauchi S."/>
            <person name="Viragh M."/>
            <person name="Kuo A."/>
            <person name="Thoen E."/>
            <person name="Andreopoulos B."/>
            <person name="Lu D."/>
            <person name="Skrede I."/>
            <person name="Drula E."/>
            <person name="Henrissat B."/>
            <person name="Morin E."/>
            <person name="Kohler A."/>
            <person name="Barry K."/>
            <person name="LaButti K."/>
            <person name="Morin E."/>
            <person name="Salamov A."/>
            <person name="Lipzen A."/>
            <person name="Mereny Z."/>
            <person name="Hegedus B."/>
            <person name="Baldrian P."/>
            <person name="Stursova M."/>
            <person name="Weitz H."/>
            <person name="Taylor A."/>
            <person name="Grigoriev I.V."/>
            <person name="Nagy L.G."/>
            <person name="Martin F."/>
            <person name="Kauserud H."/>
        </authorList>
    </citation>
    <scope>NUCLEOTIDE SEQUENCE</scope>
    <source>
        <strain evidence="1">CBHHK200</strain>
    </source>
</reference>